<organism evidence="1 2">
    <name type="scientific">Archaeoglobus fulgidus DSM 8774</name>
    <dbReference type="NCBI Taxonomy" id="1344584"/>
    <lineage>
        <taxon>Archaea</taxon>
        <taxon>Methanobacteriati</taxon>
        <taxon>Methanobacteriota</taxon>
        <taxon>Archaeoglobi</taxon>
        <taxon>Archaeoglobales</taxon>
        <taxon>Archaeoglobaceae</taxon>
        <taxon>Archaeoglobus</taxon>
    </lineage>
</organism>
<dbReference type="GeneID" id="24793597"/>
<dbReference type="Proteomes" id="UP000028501">
    <property type="component" value="Chromosome"/>
</dbReference>
<accession>A0A075WH26</accession>
<protein>
    <submittedName>
        <fullName evidence="1">Uncharacterized protein</fullName>
    </submittedName>
</protein>
<gene>
    <name evidence="1" type="ORF">AFULGI_00000370</name>
</gene>
<name>A0A075WH26_ARCFL</name>
<dbReference type="AlphaFoldDB" id="A0A075WH26"/>
<evidence type="ECO:0000313" key="1">
    <source>
        <dbReference type="EMBL" id="AIG96883.1"/>
    </source>
</evidence>
<dbReference type="HOGENOM" id="CLU_1242971_0_0_2"/>
<sequence length="222" mass="24229">MTAKYILIPVLLLALSVTYVGFSDTLFIGTANVPNTVTTTDMEWSTYGPTSCYDGMVTAVFNPFDPSSLADDNYATLSCSVDDVRDGKTTITVTVTNAYPAYAFGVDTCIQNTGNLPSKLRDVVIDAPDSLKNSAKVAYALKYSLNGQNNVVYKSNKDLSFADFESEIETELAGKVFTNGGYICLGDENSHTLWIYFPPNSNPPQGETLKFNITFVFGQFNE</sequence>
<proteinExistence type="predicted"/>
<dbReference type="KEGG" id="afg:AFULGI_00000370"/>
<dbReference type="EMBL" id="CP006577">
    <property type="protein sequence ID" value="AIG96883.1"/>
    <property type="molecule type" value="Genomic_DNA"/>
</dbReference>
<reference evidence="1 2" key="1">
    <citation type="submission" date="2013-07" db="EMBL/GenBank/DDBJ databases">
        <title>Genome of Archaeoglobus fulgidus.</title>
        <authorList>
            <person name="Fiebig A."/>
            <person name="Birkeland N.-K."/>
        </authorList>
    </citation>
    <scope>NUCLEOTIDE SEQUENCE [LARGE SCALE GENOMIC DNA]</scope>
    <source>
        <strain evidence="1 2">DSM 8774</strain>
    </source>
</reference>
<dbReference type="RefSeq" id="WP_048094761.1">
    <property type="nucleotide sequence ID" value="NZ_CP006577.1"/>
</dbReference>
<evidence type="ECO:0000313" key="2">
    <source>
        <dbReference type="Proteomes" id="UP000028501"/>
    </source>
</evidence>